<feature type="compositionally biased region" description="Low complexity" evidence="1">
    <location>
        <begin position="130"/>
        <end position="149"/>
    </location>
</feature>
<dbReference type="AlphaFoldDB" id="A0A085G5C7"/>
<dbReference type="GeneID" id="78381981"/>
<dbReference type="eggNOG" id="ENOG5033MXN">
    <property type="taxonomic scope" value="Bacteria"/>
</dbReference>
<gene>
    <name evidence="2" type="ORF">GEAM_3485</name>
</gene>
<dbReference type="Proteomes" id="UP000028640">
    <property type="component" value="Unassembled WGS sequence"/>
</dbReference>
<dbReference type="RefSeq" id="WP_034793949.1">
    <property type="nucleotide sequence ID" value="NZ_JMPJ01000066.1"/>
</dbReference>
<protein>
    <submittedName>
        <fullName evidence="2">Uncharacterized protein</fullName>
    </submittedName>
</protein>
<feature type="region of interest" description="Disordered" evidence="1">
    <location>
        <begin position="284"/>
        <end position="307"/>
    </location>
</feature>
<keyword evidence="3" id="KW-1185">Reference proteome</keyword>
<dbReference type="OrthoDB" id="6644368at2"/>
<feature type="compositionally biased region" description="Basic and acidic residues" evidence="1">
    <location>
        <begin position="289"/>
        <end position="307"/>
    </location>
</feature>
<comment type="caution">
    <text evidence="2">The sequence shown here is derived from an EMBL/GenBank/DDBJ whole genome shotgun (WGS) entry which is preliminary data.</text>
</comment>
<reference evidence="2 3" key="1">
    <citation type="submission" date="2014-05" db="EMBL/GenBank/DDBJ databases">
        <title>ATOL: Assembling a taxonomically balanced genome-scale reconstruction of the evolutionary history of the Enterobacteriaceae.</title>
        <authorList>
            <person name="Plunkett G.III."/>
            <person name="Neeno-Eckwall E.C."/>
            <person name="Glasner J.D."/>
            <person name="Perna N.T."/>
        </authorList>
    </citation>
    <scope>NUCLEOTIDE SEQUENCE [LARGE SCALE GENOMIC DNA]</scope>
    <source>
        <strain evidence="2 3">ATCC 33852</strain>
    </source>
</reference>
<organism evidence="2 3">
    <name type="scientific">Ewingella americana (strain ATCC 33852 / DSM 4580 / CCUG 14506 / JCM 5911 / LMG 7869 / NCTC 12157 / CDC 1468-78)</name>
    <dbReference type="NCBI Taxonomy" id="910964"/>
    <lineage>
        <taxon>Bacteria</taxon>
        <taxon>Pseudomonadati</taxon>
        <taxon>Pseudomonadota</taxon>
        <taxon>Gammaproteobacteria</taxon>
        <taxon>Enterobacterales</taxon>
        <taxon>Yersiniaceae</taxon>
        <taxon>Ewingella</taxon>
    </lineage>
</organism>
<dbReference type="EMBL" id="JMPJ01000066">
    <property type="protein sequence ID" value="KFC78922.1"/>
    <property type="molecule type" value="Genomic_DNA"/>
</dbReference>
<evidence type="ECO:0000313" key="2">
    <source>
        <dbReference type="EMBL" id="KFC78922.1"/>
    </source>
</evidence>
<feature type="region of interest" description="Disordered" evidence="1">
    <location>
        <begin position="87"/>
        <end position="161"/>
    </location>
</feature>
<name>A0A085G5C7_EWIA3</name>
<sequence>MPNPYNYGMPNNNYIYRPPEPPAHPQNYIYQQPALPNNQQIYQQPNNGNWGPMPPAPRPNNVPLPPVHVPMPPPPINNLYASTSNNRHYDYVPMPPPPHPKTIPLPAYEPPRQSNLHPLAQQEVRRNPLPSTSRAPAPAPAQSTSRPRANTLAATPPKFDVRGNDVAATQRESRWAVHLWSNMSSSQSSLLVNHMHQMIGTLRSCESRFGEFTAGMDKATVSELHRGLRKAGELERELKEWSRSGESSQVLANRLQGSIKQTIDVLGNAMNYYKPAVSKQIRSQSVFTDRGRQKIRSDQVRSSSRENRHAGIVDTLNRRPSTENFFPQRINHAKSSNERMPNSDTAKRFKASGTPFIAGASGTGQFVIQHLEMSKPFAQCSAQEKQTREKILIMYAALMTLSGHHSIMETLMIGRKIGYLADIPDPLQGPGGYDKCMKALDARLRSMGMDANVRLRA</sequence>
<evidence type="ECO:0000256" key="1">
    <source>
        <dbReference type="SAM" id="MobiDB-lite"/>
    </source>
</evidence>
<proteinExistence type="predicted"/>
<accession>A0A085G5C7</accession>
<feature type="compositionally biased region" description="Pro residues" evidence="1">
    <location>
        <begin position="93"/>
        <end position="109"/>
    </location>
</feature>
<evidence type="ECO:0000313" key="3">
    <source>
        <dbReference type="Proteomes" id="UP000028640"/>
    </source>
</evidence>